<evidence type="ECO:0000313" key="2">
    <source>
        <dbReference type="EMBL" id="OQA52140.1"/>
    </source>
</evidence>
<sequence>MKLKKHYRSSGSIISALGLALSATGVLMAKNYMVSADSSSSSIDFVIITFFVGIVVVIASIILMVMAFIGASR</sequence>
<proteinExistence type="predicted"/>
<protein>
    <submittedName>
        <fullName evidence="2">Uncharacterized protein</fullName>
    </submittedName>
</protein>
<reference evidence="2" key="1">
    <citation type="submission" date="2017-02" db="EMBL/GenBank/DDBJ databases">
        <title>Delving into the versatile metabolic prowess of the omnipresent phylum Bacteroidetes.</title>
        <authorList>
            <person name="Nobu M.K."/>
            <person name="Mei R."/>
            <person name="Narihiro T."/>
            <person name="Kuroda K."/>
            <person name="Liu W.-T."/>
        </authorList>
    </citation>
    <scope>NUCLEOTIDE SEQUENCE</scope>
    <source>
        <strain evidence="2">ADurb.Bin280</strain>
    </source>
</reference>
<evidence type="ECO:0000256" key="1">
    <source>
        <dbReference type="SAM" id="Phobius"/>
    </source>
</evidence>
<name>A0A1V5SCA0_9BACT</name>
<dbReference type="Proteomes" id="UP000485367">
    <property type="component" value="Unassembled WGS sequence"/>
</dbReference>
<accession>A0A1V5SCA0</accession>
<dbReference type="AlphaFoldDB" id="A0A1V5SCA0"/>
<organism evidence="2">
    <name type="scientific">candidate division WS2 bacterium ADurb.Bin280</name>
    <dbReference type="NCBI Taxonomy" id="1852829"/>
    <lineage>
        <taxon>Bacteria</taxon>
        <taxon>candidate division WS2</taxon>
    </lineage>
</organism>
<feature type="transmembrane region" description="Helical" evidence="1">
    <location>
        <begin position="45"/>
        <end position="69"/>
    </location>
</feature>
<keyword evidence="1" id="KW-1133">Transmembrane helix</keyword>
<keyword evidence="1" id="KW-0812">Transmembrane</keyword>
<gene>
    <name evidence="2" type="ORF">BWY43_00627</name>
</gene>
<comment type="caution">
    <text evidence="2">The sequence shown here is derived from an EMBL/GenBank/DDBJ whole genome shotgun (WGS) entry which is preliminary data.</text>
</comment>
<keyword evidence="1" id="KW-0472">Membrane</keyword>
<dbReference type="EMBL" id="MWBO01000044">
    <property type="protein sequence ID" value="OQA52140.1"/>
    <property type="molecule type" value="Genomic_DNA"/>
</dbReference>